<keyword evidence="3" id="KW-1185">Reference proteome</keyword>
<dbReference type="Proteomes" id="UP001597079">
    <property type="component" value="Unassembled WGS sequence"/>
</dbReference>
<protein>
    <recommendedName>
        <fullName evidence="4">ABC-2 type transport system permease protein</fullName>
    </recommendedName>
</protein>
<organism evidence="2 3">
    <name type="scientific">Alicyclobacillus fodiniaquatilis</name>
    <dbReference type="NCBI Taxonomy" id="1661150"/>
    <lineage>
        <taxon>Bacteria</taxon>
        <taxon>Bacillati</taxon>
        <taxon>Bacillota</taxon>
        <taxon>Bacilli</taxon>
        <taxon>Bacillales</taxon>
        <taxon>Alicyclobacillaceae</taxon>
        <taxon>Alicyclobacillus</taxon>
    </lineage>
</organism>
<evidence type="ECO:0008006" key="4">
    <source>
        <dbReference type="Google" id="ProtNLM"/>
    </source>
</evidence>
<dbReference type="EMBL" id="JBHUCX010000021">
    <property type="protein sequence ID" value="MFD1674753.1"/>
    <property type="molecule type" value="Genomic_DNA"/>
</dbReference>
<keyword evidence="1" id="KW-0812">Transmembrane</keyword>
<keyword evidence="1" id="KW-1133">Transmembrane helix</keyword>
<feature type="transmembrane region" description="Helical" evidence="1">
    <location>
        <begin position="20"/>
        <end position="38"/>
    </location>
</feature>
<sequence length="234" mass="25955">MTDLITVMWKEVVELFSNRRFLLIFTIVVLVMGILPTLHHGPASNSSAMMMFRLLYVLFATVIVVGQTAPDMVLHERVGHTLDYLLTTRLPGYAIFGAKVLISFAVGYIAALLALAIQLIVSGITGGSGWHWLFLAFPLGRVVAFGTTATLSLYVAVIGTFVALRVGEQRAAYLITIFSVALFIIPFLVGWLHFSLTTTWVTKFTIALGIIAFVLSRIGLRLFRREMLVLYLQE</sequence>
<dbReference type="RefSeq" id="WP_377942627.1">
    <property type="nucleotide sequence ID" value="NZ_JBHUCX010000021.1"/>
</dbReference>
<feature type="transmembrane region" description="Helical" evidence="1">
    <location>
        <begin position="200"/>
        <end position="220"/>
    </location>
</feature>
<feature type="transmembrane region" description="Helical" evidence="1">
    <location>
        <begin position="143"/>
        <end position="164"/>
    </location>
</feature>
<feature type="transmembrane region" description="Helical" evidence="1">
    <location>
        <begin position="50"/>
        <end position="70"/>
    </location>
</feature>
<evidence type="ECO:0000256" key="1">
    <source>
        <dbReference type="SAM" id="Phobius"/>
    </source>
</evidence>
<feature type="transmembrane region" description="Helical" evidence="1">
    <location>
        <begin position="171"/>
        <end position="194"/>
    </location>
</feature>
<reference evidence="3" key="1">
    <citation type="journal article" date="2019" name="Int. J. Syst. Evol. Microbiol.">
        <title>The Global Catalogue of Microorganisms (GCM) 10K type strain sequencing project: providing services to taxonomists for standard genome sequencing and annotation.</title>
        <authorList>
            <consortium name="The Broad Institute Genomics Platform"/>
            <consortium name="The Broad Institute Genome Sequencing Center for Infectious Disease"/>
            <person name="Wu L."/>
            <person name="Ma J."/>
        </authorList>
    </citation>
    <scope>NUCLEOTIDE SEQUENCE [LARGE SCALE GENOMIC DNA]</scope>
    <source>
        <strain evidence="3">CGMCC 1.12286</strain>
    </source>
</reference>
<accession>A0ABW4JH98</accession>
<comment type="caution">
    <text evidence="2">The sequence shown here is derived from an EMBL/GenBank/DDBJ whole genome shotgun (WGS) entry which is preliminary data.</text>
</comment>
<keyword evidence="1" id="KW-0472">Membrane</keyword>
<proteinExistence type="predicted"/>
<evidence type="ECO:0000313" key="3">
    <source>
        <dbReference type="Proteomes" id="UP001597079"/>
    </source>
</evidence>
<feature type="transmembrane region" description="Helical" evidence="1">
    <location>
        <begin position="90"/>
        <end position="112"/>
    </location>
</feature>
<evidence type="ECO:0000313" key="2">
    <source>
        <dbReference type="EMBL" id="MFD1674753.1"/>
    </source>
</evidence>
<gene>
    <name evidence="2" type="ORF">ACFSB2_08575</name>
</gene>
<name>A0ABW4JH98_9BACL</name>